<accession>A0A2Z4IPZ8</accession>
<name>A0A2Z4IPZ8_9BACT</name>
<keyword evidence="3" id="KW-1185">Reference proteome</keyword>
<dbReference type="InterPro" id="IPR000305">
    <property type="entry name" value="GIY-YIG_endonuc"/>
</dbReference>
<dbReference type="SUPFAM" id="SSF82771">
    <property type="entry name" value="GIY-YIG endonuclease"/>
    <property type="match status" value="1"/>
</dbReference>
<feature type="domain" description="GIY-YIG" evidence="1">
    <location>
        <begin position="1"/>
        <end position="78"/>
    </location>
</feature>
<evidence type="ECO:0000259" key="1">
    <source>
        <dbReference type="PROSITE" id="PS50164"/>
    </source>
</evidence>
<dbReference type="AlphaFoldDB" id="A0A2Z4IPZ8"/>
<organism evidence="2 3">
    <name type="scientific">Echinicola strongylocentroti</name>
    <dbReference type="NCBI Taxonomy" id="1795355"/>
    <lineage>
        <taxon>Bacteria</taxon>
        <taxon>Pseudomonadati</taxon>
        <taxon>Bacteroidota</taxon>
        <taxon>Cytophagia</taxon>
        <taxon>Cytophagales</taxon>
        <taxon>Cyclobacteriaceae</taxon>
        <taxon>Echinicola</taxon>
    </lineage>
</organism>
<dbReference type="CDD" id="cd10449">
    <property type="entry name" value="GIY-YIG_SLX1_like"/>
    <property type="match status" value="1"/>
</dbReference>
<protein>
    <submittedName>
        <fullName evidence="2">GIY-YIG nuclease family protein</fullName>
    </submittedName>
</protein>
<dbReference type="OrthoDB" id="1495241at2"/>
<sequence length="96" mass="11600">MFWVYIIYSQKIDRFYIGYTENLTKRLEQHNHHTFKDAFTNRAADWQFFYTIECSGEKQATGIEGHLKKCKSRTYLDNLRKYPEISNKLKMRYSGS</sequence>
<dbReference type="KEGG" id="est:DN752_00330"/>
<dbReference type="PROSITE" id="PS50164">
    <property type="entry name" value="GIY_YIG"/>
    <property type="match status" value="1"/>
</dbReference>
<dbReference type="Gene3D" id="3.40.1440.10">
    <property type="entry name" value="GIY-YIG endonuclease"/>
    <property type="match status" value="1"/>
</dbReference>
<evidence type="ECO:0000313" key="3">
    <source>
        <dbReference type="Proteomes" id="UP000248688"/>
    </source>
</evidence>
<dbReference type="Proteomes" id="UP000248688">
    <property type="component" value="Chromosome"/>
</dbReference>
<dbReference type="EMBL" id="CP030041">
    <property type="protein sequence ID" value="AWW32995.1"/>
    <property type="molecule type" value="Genomic_DNA"/>
</dbReference>
<reference evidence="2 3" key="1">
    <citation type="submission" date="2018-06" db="EMBL/GenBank/DDBJ databases">
        <title>Echinicola strongylocentroti sp. nov., isolated from a sea urchin Strongylocentrotus intermedius.</title>
        <authorList>
            <person name="Bae S.S."/>
        </authorList>
    </citation>
    <scope>NUCLEOTIDE SEQUENCE [LARGE SCALE GENOMIC DNA]</scope>
    <source>
        <strain evidence="2 3">MEBiC08714</strain>
    </source>
</reference>
<proteinExistence type="predicted"/>
<dbReference type="InterPro" id="IPR035901">
    <property type="entry name" value="GIY-YIG_endonuc_sf"/>
</dbReference>
<gene>
    <name evidence="2" type="ORF">DN752_00330</name>
</gene>
<evidence type="ECO:0000313" key="2">
    <source>
        <dbReference type="EMBL" id="AWW32995.1"/>
    </source>
</evidence>
<dbReference type="Pfam" id="PF01541">
    <property type="entry name" value="GIY-YIG"/>
    <property type="match status" value="1"/>
</dbReference>